<sequence length="83" mass="8906">MSPRPYDKAVDKTAKPTRAYTMSSSRGKKIDVPASKKRKGAASSLGPTDDVPPRHEDPPSQPPSIHCPVHAVASLSDISERLT</sequence>
<feature type="compositionally biased region" description="Basic and acidic residues" evidence="1">
    <location>
        <begin position="1"/>
        <end position="14"/>
    </location>
</feature>
<reference evidence="2 3" key="1">
    <citation type="submission" date="2015-01" db="EMBL/GenBank/DDBJ databases">
        <title>Genome of allotetraploid Gossypium barbadense reveals genomic plasticity and fiber elongation in cotton evolution.</title>
        <authorList>
            <person name="Chen X."/>
            <person name="Liu X."/>
            <person name="Zhao B."/>
            <person name="Zheng H."/>
            <person name="Hu Y."/>
            <person name="Lu G."/>
            <person name="Yang C."/>
            <person name="Chen J."/>
            <person name="Shan C."/>
            <person name="Zhang L."/>
            <person name="Zhou Y."/>
            <person name="Wang L."/>
            <person name="Guo W."/>
            <person name="Bai Y."/>
            <person name="Ruan J."/>
            <person name="Shangguan X."/>
            <person name="Mao Y."/>
            <person name="Jiang J."/>
            <person name="Zhu Y."/>
            <person name="Lei J."/>
            <person name="Kang H."/>
            <person name="Chen S."/>
            <person name="He X."/>
            <person name="Wang R."/>
            <person name="Wang Y."/>
            <person name="Chen J."/>
            <person name="Wang L."/>
            <person name="Yu S."/>
            <person name="Wang B."/>
            <person name="Wei J."/>
            <person name="Song S."/>
            <person name="Lu X."/>
            <person name="Gao Z."/>
            <person name="Gu W."/>
            <person name="Deng X."/>
            <person name="Ma D."/>
            <person name="Wang S."/>
            <person name="Liang W."/>
            <person name="Fang L."/>
            <person name="Cai C."/>
            <person name="Zhu X."/>
            <person name="Zhou B."/>
            <person name="Zhang Y."/>
            <person name="Chen Z."/>
            <person name="Xu S."/>
            <person name="Zhu R."/>
            <person name="Wang S."/>
            <person name="Zhang T."/>
            <person name="Zhao G."/>
        </authorList>
    </citation>
    <scope>NUCLEOTIDE SEQUENCE [LARGE SCALE GENOMIC DNA]</scope>
    <source>
        <strain evidence="3">cv. Xinhai21</strain>
        <tissue evidence="2">Leaf</tissue>
    </source>
</reference>
<dbReference type="AlphaFoldDB" id="A0A2P5XK00"/>
<proteinExistence type="predicted"/>
<evidence type="ECO:0000256" key="1">
    <source>
        <dbReference type="SAM" id="MobiDB-lite"/>
    </source>
</evidence>
<protein>
    <submittedName>
        <fullName evidence="2">Uncharacterized protein</fullName>
    </submittedName>
</protein>
<evidence type="ECO:0000313" key="3">
    <source>
        <dbReference type="Proteomes" id="UP000239757"/>
    </source>
</evidence>
<gene>
    <name evidence="2" type="ORF">GOBAR_AA17007</name>
</gene>
<organism evidence="2 3">
    <name type="scientific">Gossypium barbadense</name>
    <name type="common">Sea Island cotton</name>
    <name type="synonym">Hibiscus barbadensis</name>
    <dbReference type="NCBI Taxonomy" id="3634"/>
    <lineage>
        <taxon>Eukaryota</taxon>
        <taxon>Viridiplantae</taxon>
        <taxon>Streptophyta</taxon>
        <taxon>Embryophyta</taxon>
        <taxon>Tracheophyta</taxon>
        <taxon>Spermatophyta</taxon>
        <taxon>Magnoliopsida</taxon>
        <taxon>eudicotyledons</taxon>
        <taxon>Gunneridae</taxon>
        <taxon>Pentapetalae</taxon>
        <taxon>rosids</taxon>
        <taxon>malvids</taxon>
        <taxon>Malvales</taxon>
        <taxon>Malvaceae</taxon>
        <taxon>Malvoideae</taxon>
        <taxon>Gossypium</taxon>
    </lineage>
</organism>
<feature type="region of interest" description="Disordered" evidence="1">
    <location>
        <begin position="1"/>
        <end position="69"/>
    </location>
</feature>
<dbReference type="Proteomes" id="UP000239757">
    <property type="component" value="Unassembled WGS sequence"/>
</dbReference>
<evidence type="ECO:0000313" key="2">
    <source>
        <dbReference type="EMBL" id="PPS03657.1"/>
    </source>
</evidence>
<accession>A0A2P5XK00</accession>
<dbReference type="EMBL" id="KZ664712">
    <property type="protein sequence ID" value="PPS03657.1"/>
    <property type="molecule type" value="Genomic_DNA"/>
</dbReference>
<name>A0A2P5XK00_GOSBA</name>